<comment type="caution">
    <text evidence="1">The sequence shown here is derived from an EMBL/GenBank/DDBJ whole genome shotgun (WGS) entry which is preliminary data.</text>
</comment>
<gene>
    <name evidence="1" type="ORF">JOC27_001197</name>
</gene>
<dbReference type="EMBL" id="JAFBEV010000008">
    <property type="protein sequence ID" value="MBM7657747.1"/>
    <property type="molecule type" value="Genomic_DNA"/>
</dbReference>
<evidence type="ECO:0000313" key="2">
    <source>
        <dbReference type="Proteomes" id="UP000823201"/>
    </source>
</evidence>
<organism evidence="1 2">
    <name type="scientific">Sporolactobacillus spathodeae</name>
    <dbReference type="NCBI Taxonomy" id="1465502"/>
    <lineage>
        <taxon>Bacteria</taxon>
        <taxon>Bacillati</taxon>
        <taxon>Bacillota</taxon>
        <taxon>Bacilli</taxon>
        <taxon>Bacillales</taxon>
        <taxon>Sporolactobacillaceae</taxon>
        <taxon>Sporolactobacillus</taxon>
    </lineage>
</organism>
<evidence type="ECO:0000313" key="1">
    <source>
        <dbReference type="EMBL" id="MBM7657747.1"/>
    </source>
</evidence>
<dbReference type="Proteomes" id="UP000823201">
    <property type="component" value="Unassembled WGS sequence"/>
</dbReference>
<name>A0ABS2Q9V2_9BACL</name>
<reference evidence="1 2" key="1">
    <citation type="submission" date="2021-01" db="EMBL/GenBank/DDBJ databases">
        <title>Genomic Encyclopedia of Type Strains, Phase IV (KMG-IV): sequencing the most valuable type-strain genomes for metagenomic binning, comparative biology and taxonomic classification.</title>
        <authorList>
            <person name="Goeker M."/>
        </authorList>
    </citation>
    <scope>NUCLEOTIDE SEQUENCE [LARGE SCALE GENOMIC DNA]</scope>
    <source>
        <strain evidence="1 2">DSM 100968</strain>
    </source>
</reference>
<dbReference type="RefSeq" id="WP_275587787.1">
    <property type="nucleotide sequence ID" value="NZ_CBCRXA010000006.1"/>
</dbReference>
<sequence>MKRTELKELWQKQMNDYTACNLTGTQLFMAQEIPLSQFRY</sequence>
<keyword evidence="2" id="KW-1185">Reference proteome</keyword>
<accession>A0ABS2Q9V2</accession>
<proteinExistence type="predicted"/>
<protein>
    <submittedName>
        <fullName evidence="1">Uncharacterized protein</fullName>
    </submittedName>
</protein>